<comment type="caution">
    <text evidence="1">The sequence shown here is derived from an EMBL/GenBank/DDBJ whole genome shotgun (WGS) entry which is preliminary data.</text>
</comment>
<proteinExistence type="predicted"/>
<dbReference type="InterPro" id="IPR012337">
    <property type="entry name" value="RNaseH-like_sf"/>
</dbReference>
<gene>
    <name evidence="1" type="ORF">GMARGA_LOCUS4481</name>
</gene>
<evidence type="ECO:0000313" key="2">
    <source>
        <dbReference type="Proteomes" id="UP000789901"/>
    </source>
</evidence>
<dbReference type="SUPFAM" id="SSF53098">
    <property type="entry name" value="Ribonuclease H-like"/>
    <property type="match status" value="1"/>
</dbReference>
<evidence type="ECO:0000313" key="1">
    <source>
        <dbReference type="EMBL" id="CAG8549417.1"/>
    </source>
</evidence>
<sequence length="352" mass="40413">MSEQISTNRKKEFFHWISFENFKNVKEIGKGGFLQFSKQNNLKNHGSYEEIHKVGQSEQDFANEKNSNKLCTSENNKWTSFDQAIEAPDIKILSNTLVKPNIKSGKIKCDVVMLTDGNKKKCNSKFSFLTSTTHLELDKSIQMIPLMFSKMALRKQEKQQKLLFCLLAWIIEDYSEWPLLNDDDDSESEANDLFELLAQSTSTQSVNNQKKKTSIVEPIHDQLVKSLSRHPDYQQRKDEQNLSERLLSILEWDELDELVSLLLPFAQSTKLIEGAQYPTLGMMLTTISLLSSHLYCIKLFLSSTKILSICQLIKDSISAHWESPLVEAYIASYLDPQFKNLSFASDGNKKEF</sequence>
<name>A0ABN7UAH0_GIGMA</name>
<protein>
    <submittedName>
        <fullName evidence="1">28375_t:CDS:1</fullName>
    </submittedName>
</protein>
<reference evidence="1 2" key="1">
    <citation type="submission" date="2021-06" db="EMBL/GenBank/DDBJ databases">
        <authorList>
            <person name="Kallberg Y."/>
            <person name="Tangrot J."/>
            <person name="Rosling A."/>
        </authorList>
    </citation>
    <scope>NUCLEOTIDE SEQUENCE [LARGE SCALE GENOMIC DNA]</scope>
    <source>
        <strain evidence="1 2">120-4 pot B 10/14</strain>
    </source>
</reference>
<keyword evidence="2" id="KW-1185">Reference proteome</keyword>
<dbReference type="Proteomes" id="UP000789901">
    <property type="component" value="Unassembled WGS sequence"/>
</dbReference>
<dbReference type="EMBL" id="CAJVQB010001771">
    <property type="protein sequence ID" value="CAG8549417.1"/>
    <property type="molecule type" value="Genomic_DNA"/>
</dbReference>
<accession>A0ABN7UAH0</accession>
<organism evidence="1 2">
    <name type="scientific">Gigaspora margarita</name>
    <dbReference type="NCBI Taxonomy" id="4874"/>
    <lineage>
        <taxon>Eukaryota</taxon>
        <taxon>Fungi</taxon>
        <taxon>Fungi incertae sedis</taxon>
        <taxon>Mucoromycota</taxon>
        <taxon>Glomeromycotina</taxon>
        <taxon>Glomeromycetes</taxon>
        <taxon>Diversisporales</taxon>
        <taxon>Gigasporaceae</taxon>
        <taxon>Gigaspora</taxon>
    </lineage>
</organism>